<keyword evidence="2" id="KW-1185">Reference proteome</keyword>
<sequence>MMPSHLPYPKGDLRRMLTVLAAIDVLPVATIQLVAEAVGLDRRTVKHLIDQAREEACVSIRKDGSVYSIINWGPLLRKDAAIRALRTGLYPEADNT</sequence>
<protein>
    <submittedName>
        <fullName evidence="1">Uncharacterized protein</fullName>
    </submittedName>
</protein>
<evidence type="ECO:0000313" key="1">
    <source>
        <dbReference type="EMBL" id="MEM5405866.1"/>
    </source>
</evidence>
<accession>A0ACC6RVS3</accession>
<comment type="caution">
    <text evidence="1">The sequence shown here is derived from an EMBL/GenBank/DDBJ whole genome shotgun (WGS) entry which is preliminary data.</text>
</comment>
<dbReference type="EMBL" id="JAYMRU010000050">
    <property type="protein sequence ID" value="MEM5405866.1"/>
    <property type="molecule type" value="Genomic_DNA"/>
</dbReference>
<dbReference type="Proteomes" id="UP001392318">
    <property type="component" value="Unassembled WGS sequence"/>
</dbReference>
<gene>
    <name evidence="1" type="ORF">VSR83_38740</name>
</gene>
<evidence type="ECO:0000313" key="2">
    <source>
        <dbReference type="Proteomes" id="UP001392318"/>
    </source>
</evidence>
<organism evidence="1 2">
    <name type="scientific">Paraburkholderia unamae</name>
    <dbReference type="NCBI Taxonomy" id="219649"/>
    <lineage>
        <taxon>Bacteria</taxon>
        <taxon>Pseudomonadati</taxon>
        <taxon>Pseudomonadota</taxon>
        <taxon>Betaproteobacteria</taxon>
        <taxon>Burkholderiales</taxon>
        <taxon>Burkholderiaceae</taxon>
        <taxon>Paraburkholderia</taxon>
    </lineage>
</organism>
<reference evidence="1" key="1">
    <citation type="submission" date="2024-01" db="EMBL/GenBank/DDBJ databases">
        <title>The diversity of rhizobia nodulating Mimosa spp. in eleven states of Brazil covering several biomes is determined by host plant, location, and edaphic factors.</title>
        <authorList>
            <person name="Rouws L."/>
            <person name="Barauna A."/>
            <person name="Beukes C."/>
            <person name="De Faria S.M."/>
            <person name="Gross E."/>
            <person name="Dos Reis Junior F.B."/>
            <person name="Simon M."/>
            <person name="Maluk M."/>
            <person name="Odee D.W."/>
            <person name="Kenicer G."/>
            <person name="Young J.P.W."/>
            <person name="Reis V.M."/>
            <person name="Zilli J."/>
            <person name="James E.K."/>
        </authorList>
    </citation>
    <scope>NUCLEOTIDE SEQUENCE</scope>
    <source>
        <strain evidence="1">JPY452</strain>
    </source>
</reference>
<name>A0ACC6RVS3_9BURK</name>
<proteinExistence type="predicted"/>